<evidence type="ECO:0000256" key="1">
    <source>
        <dbReference type="SAM" id="SignalP"/>
    </source>
</evidence>
<evidence type="ECO:0000313" key="3">
    <source>
        <dbReference type="Proteomes" id="UP001174936"/>
    </source>
</evidence>
<comment type="caution">
    <text evidence="2">The sequence shown here is derived from an EMBL/GenBank/DDBJ whole genome shotgun (WGS) entry which is preliminary data.</text>
</comment>
<evidence type="ECO:0008006" key="4">
    <source>
        <dbReference type="Google" id="ProtNLM"/>
    </source>
</evidence>
<feature type="signal peptide" evidence="1">
    <location>
        <begin position="1"/>
        <end position="18"/>
    </location>
</feature>
<organism evidence="2 3">
    <name type="scientific">Cercophora newfieldiana</name>
    <dbReference type="NCBI Taxonomy" id="92897"/>
    <lineage>
        <taxon>Eukaryota</taxon>
        <taxon>Fungi</taxon>
        <taxon>Dikarya</taxon>
        <taxon>Ascomycota</taxon>
        <taxon>Pezizomycotina</taxon>
        <taxon>Sordariomycetes</taxon>
        <taxon>Sordariomycetidae</taxon>
        <taxon>Sordariales</taxon>
        <taxon>Lasiosphaeriaceae</taxon>
        <taxon>Cercophora</taxon>
    </lineage>
</organism>
<protein>
    <recommendedName>
        <fullName evidence="4">Extracellular membrane protein CFEM domain-containing protein</fullName>
    </recommendedName>
</protein>
<feature type="chain" id="PRO_5041465452" description="Extracellular membrane protein CFEM domain-containing protein" evidence="1">
    <location>
        <begin position="19"/>
        <end position="264"/>
    </location>
</feature>
<evidence type="ECO:0000313" key="2">
    <source>
        <dbReference type="EMBL" id="KAK0655995.1"/>
    </source>
</evidence>
<keyword evidence="3" id="KW-1185">Reference proteome</keyword>
<dbReference type="AlphaFoldDB" id="A0AA39YRE2"/>
<sequence length="264" mass="25848">MKTTSIAAILAPAALANAQWWGGAPECAQQCFSSVWETASTWPAPTSYCGATQAPTVASCISSACSATPTAITSYSSLSASLCSRWESCSSAGSTGVLTISAPAFTGSGAWGPGGRFGPGGSGGRGPWGAEYTGTKTWTGGVYTVTGCEWNGSPWAGGPGGWGAGGLGGSPWGNWGAGWKWSTATQTVTQVITITTGGVTSFSTSIGLATVAQAVSGDITQTSIITDGSARPTGNAAPGGISDVAGVKVMGALLGGVVAVAGML</sequence>
<dbReference type="EMBL" id="JAULSV010000001">
    <property type="protein sequence ID" value="KAK0655995.1"/>
    <property type="molecule type" value="Genomic_DNA"/>
</dbReference>
<accession>A0AA39YRE2</accession>
<proteinExistence type="predicted"/>
<dbReference type="Proteomes" id="UP001174936">
    <property type="component" value="Unassembled WGS sequence"/>
</dbReference>
<gene>
    <name evidence="2" type="ORF">B0T16DRAFT_424663</name>
</gene>
<reference evidence="2" key="1">
    <citation type="submission" date="2023-06" db="EMBL/GenBank/DDBJ databases">
        <title>Genome-scale phylogeny and comparative genomics of the fungal order Sordariales.</title>
        <authorList>
            <consortium name="Lawrence Berkeley National Laboratory"/>
            <person name="Hensen N."/>
            <person name="Bonometti L."/>
            <person name="Westerberg I."/>
            <person name="Brannstrom I.O."/>
            <person name="Guillou S."/>
            <person name="Cros-Aarteil S."/>
            <person name="Calhoun S."/>
            <person name="Haridas S."/>
            <person name="Kuo A."/>
            <person name="Mondo S."/>
            <person name="Pangilinan J."/>
            <person name="Riley R."/>
            <person name="Labutti K."/>
            <person name="Andreopoulos B."/>
            <person name="Lipzen A."/>
            <person name="Chen C."/>
            <person name="Yanf M."/>
            <person name="Daum C."/>
            <person name="Ng V."/>
            <person name="Clum A."/>
            <person name="Steindorff A."/>
            <person name="Ohm R."/>
            <person name="Martin F."/>
            <person name="Silar P."/>
            <person name="Natvig D."/>
            <person name="Lalanne C."/>
            <person name="Gautier V."/>
            <person name="Ament-Velasquez S.L."/>
            <person name="Kruys A."/>
            <person name="Hutchinson M.I."/>
            <person name="Powell A.J."/>
            <person name="Barry K."/>
            <person name="Miller A.N."/>
            <person name="Grigoriev I.V."/>
            <person name="Debuchy R."/>
            <person name="Gladieux P."/>
            <person name="Thoren M.H."/>
            <person name="Johannesson H."/>
        </authorList>
    </citation>
    <scope>NUCLEOTIDE SEQUENCE</scope>
    <source>
        <strain evidence="2">SMH2532-1</strain>
    </source>
</reference>
<keyword evidence="1" id="KW-0732">Signal</keyword>
<name>A0AA39YRE2_9PEZI</name>